<dbReference type="AlphaFoldDB" id="A0A7Z7LHB6"/>
<name>A0A7Z7LHB6_9BACT</name>
<dbReference type="PANTHER" id="PTHR39201">
    <property type="entry name" value="EXPORTED PROTEIN-RELATED"/>
    <property type="match status" value="1"/>
</dbReference>
<dbReference type="Proteomes" id="UP000250796">
    <property type="component" value="Chromosome MESINF"/>
</dbReference>
<dbReference type="PANTHER" id="PTHR39201:SF1">
    <property type="entry name" value="FLAVODOXIN-LIKE DOMAIN-CONTAINING PROTEIN"/>
    <property type="match status" value="1"/>
</dbReference>
<evidence type="ECO:0000259" key="1">
    <source>
        <dbReference type="PROSITE" id="PS50902"/>
    </source>
</evidence>
<feature type="domain" description="Flavodoxin-like" evidence="1">
    <location>
        <begin position="3"/>
        <end position="175"/>
    </location>
</feature>
<organism evidence="2 3">
    <name type="scientific">Mesotoga infera</name>
    <dbReference type="NCBI Taxonomy" id="1236046"/>
    <lineage>
        <taxon>Bacteria</taxon>
        <taxon>Thermotogati</taxon>
        <taxon>Thermotogota</taxon>
        <taxon>Thermotogae</taxon>
        <taxon>Kosmotogales</taxon>
        <taxon>Kosmotogaceae</taxon>
        <taxon>Mesotoga</taxon>
    </lineage>
</organism>
<gene>
    <name evidence="2" type="ORF">MESINF_2554</name>
</gene>
<dbReference type="InterPro" id="IPR029039">
    <property type="entry name" value="Flavoprotein-like_sf"/>
</dbReference>
<evidence type="ECO:0000313" key="2">
    <source>
        <dbReference type="EMBL" id="SSC13994.1"/>
    </source>
</evidence>
<keyword evidence="3" id="KW-1185">Reference proteome</keyword>
<dbReference type="PROSITE" id="PS50902">
    <property type="entry name" value="FLAVODOXIN_LIKE"/>
    <property type="match status" value="1"/>
</dbReference>
<dbReference type="SUPFAM" id="SSF52218">
    <property type="entry name" value="Flavoproteins"/>
    <property type="match status" value="1"/>
</dbReference>
<dbReference type="EMBL" id="LS974202">
    <property type="protein sequence ID" value="SSC13994.1"/>
    <property type="molecule type" value="Genomic_DNA"/>
</dbReference>
<dbReference type="Gene3D" id="3.40.50.360">
    <property type="match status" value="1"/>
</dbReference>
<proteinExistence type="predicted"/>
<dbReference type="Pfam" id="PF12682">
    <property type="entry name" value="Flavodoxin_4"/>
    <property type="match status" value="1"/>
</dbReference>
<reference evidence="2 3" key="1">
    <citation type="submission" date="2017-01" db="EMBL/GenBank/DDBJ databases">
        <authorList>
            <person name="Erauso G."/>
        </authorList>
    </citation>
    <scope>NUCLEOTIDE SEQUENCE [LARGE SCALE GENOMIC DNA]</scope>
    <source>
        <strain evidence="2">MESINF1</strain>
    </source>
</reference>
<sequence>MKSIVIYFSFDESTRTLAEAMASSIGADLLRLVPTGEFARTYYHHAENPEQIESAPGYNPEREHVWGSESVAMNNKPELEPFNFDPDLYEMIIIGTPVWALTYAPPFNTFFEKTNIKGKRIALFCTHQGIIGAALENLKKALKGNEIVQEIDFESPASRMDEYVETSREWARELLDL</sequence>
<accession>A0A7Z7LHB6</accession>
<dbReference type="RefSeq" id="WP_169700225.1">
    <property type="nucleotide sequence ID" value="NZ_LS974202.1"/>
</dbReference>
<protein>
    <recommendedName>
        <fullName evidence="1">Flavodoxin-like domain-containing protein</fullName>
    </recommendedName>
</protein>
<dbReference type="InterPro" id="IPR008254">
    <property type="entry name" value="Flavodoxin/NO_synth"/>
</dbReference>
<dbReference type="KEGG" id="minf:MESINF_2554"/>
<evidence type="ECO:0000313" key="3">
    <source>
        <dbReference type="Proteomes" id="UP000250796"/>
    </source>
</evidence>
<dbReference type="GO" id="GO:0010181">
    <property type="term" value="F:FMN binding"/>
    <property type="evidence" value="ECO:0007669"/>
    <property type="project" value="InterPro"/>
</dbReference>